<evidence type="ECO:0000313" key="1">
    <source>
        <dbReference type="EMBL" id="MCI14125.1"/>
    </source>
</evidence>
<evidence type="ECO:0000313" key="2">
    <source>
        <dbReference type="Proteomes" id="UP000265520"/>
    </source>
</evidence>
<sequence length="69" mass="7377">SVHICSDGSNPVAIVKLVSYPPCPYCATSALVVQLYCNSAGVFGCSIVWFADSAQDSTHLVQLHIAQFF</sequence>
<dbReference type="EMBL" id="LXQA010091091">
    <property type="protein sequence ID" value="MCI14125.1"/>
    <property type="molecule type" value="Genomic_DNA"/>
</dbReference>
<dbReference type="AlphaFoldDB" id="A0A392PT67"/>
<organism evidence="1 2">
    <name type="scientific">Trifolium medium</name>
    <dbReference type="NCBI Taxonomy" id="97028"/>
    <lineage>
        <taxon>Eukaryota</taxon>
        <taxon>Viridiplantae</taxon>
        <taxon>Streptophyta</taxon>
        <taxon>Embryophyta</taxon>
        <taxon>Tracheophyta</taxon>
        <taxon>Spermatophyta</taxon>
        <taxon>Magnoliopsida</taxon>
        <taxon>eudicotyledons</taxon>
        <taxon>Gunneridae</taxon>
        <taxon>Pentapetalae</taxon>
        <taxon>rosids</taxon>
        <taxon>fabids</taxon>
        <taxon>Fabales</taxon>
        <taxon>Fabaceae</taxon>
        <taxon>Papilionoideae</taxon>
        <taxon>50 kb inversion clade</taxon>
        <taxon>NPAAA clade</taxon>
        <taxon>Hologalegina</taxon>
        <taxon>IRL clade</taxon>
        <taxon>Trifolieae</taxon>
        <taxon>Trifolium</taxon>
    </lineage>
</organism>
<comment type="caution">
    <text evidence="1">The sequence shown here is derived from an EMBL/GenBank/DDBJ whole genome shotgun (WGS) entry which is preliminary data.</text>
</comment>
<accession>A0A392PT67</accession>
<feature type="non-terminal residue" evidence="1">
    <location>
        <position position="1"/>
    </location>
</feature>
<keyword evidence="2" id="KW-1185">Reference proteome</keyword>
<reference evidence="1 2" key="1">
    <citation type="journal article" date="2018" name="Front. Plant Sci.">
        <title>Red Clover (Trifolium pratense) and Zigzag Clover (T. medium) - A Picture of Genomic Similarities and Differences.</title>
        <authorList>
            <person name="Dluhosova J."/>
            <person name="Istvanek J."/>
            <person name="Nedelnik J."/>
            <person name="Repkova J."/>
        </authorList>
    </citation>
    <scope>NUCLEOTIDE SEQUENCE [LARGE SCALE GENOMIC DNA]</scope>
    <source>
        <strain evidence="2">cv. 10/8</strain>
        <tissue evidence="1">Leaf</tissue>
    </source>
</reference>
<name>A0A392PT67_9FABA</name>
<proteinExistence type="predicted"/>
<protein>
    <submittedName>
        <fullName evidence="1">Uncharacterized protein</fullName>
    </submittedName>
</protein>
<dbReference type="Proteomes" id="UP000265520">
    <property type="component" value="Unassembled WGS sequence"/>
</dbReference>